<comment type="caution">
    <text evidence="3">The sequence shown here is derived from an EMBL/GenBank/DDBJ whole genome shotgun (WGS) entry which is preliminary data.</text>
</comment>
<organism evidence="3">
    <name type="scientific">Streptomyces tendae</name>
    <dbReference type="NCBI Taxonomy" id="1932"/>
    <lineage>
        <taxon>Bacteria</taxon>
        <taxon>Bacillati</taxon>
        <taxon>Actinomycetota</taxon>
        <taxon>Actinomycetes</taxon>
        <taxon>Kitasatosporales</taxon>
        <taxon>Streptomycetaceae</taxon>
        <taxon>Streptomyces</taxon>
    </lineage>
</organism>
<proteinExistence type="predicted"/>
<name>A0A6B3QT75_STRTE</name>
<feature type="compositionally biased region" description="Low complexity" evidence="1">
    <location>
        <begin position="91"/>
        <end position="111"/>
    </location>
</feature>
<accession>A0A6B3QT75</accession>
<evidence type="ECO:0000256" key="1">
    <source>
        <dbReference type="SAM" id="MobiDB-lite"/>
    </source>
</evidence>
<evidence type="ECO:0008006" key="4">
    <source>
        <dbReference type="Google" id="ProtNLM"/>
    </source>
</evidence>
<feature type="chain" id="PRO_5038501691" description="Secreted protein" evidence="2">
    <location>
        <begin position="21"/>
        <end position="133"/>
    </location>
</feature>
<dbReference type="AlphaFoldDB" id="A0A6B3QT75"/>
<sequence length="133" mass="14117">MYRRTAVRAVIAILTPVLFALQFFAPSASFASAHTSGDAVAHARPGTIPSGTAPHDERVTCREGGRPGEPTTEPRVRDRHRTTAAPQSGSPRHPLARQAAPAAPDAATSGRAAEHRPRSRTDHAPAALQVFRC</sequence>
<keyword evidence="2" id="KW-0732">Signal</keyword>
<feature type="region of interest" description="Disordered" evidence="1">
    <location>
        <begin position="32"/>
        <end position="133"/>
    </location>
</feature>
<dbReference type="RefSeq" id="WP_164460538.1">
    <property type="nucleotide sequence ID" value="NZ_JAAIFS010000008.1"/>
</dbReference>
<protein>
    <recommendedName>
        <fullName evidence="4">Secreted protein</fullName>
    </recommendedName>
</protein>
<gene>
    <name evidence="3" type="ORF">GUR47_31695</name>
</gene>
<reference evidence="3" key="1">
    <citation type="journal article" date="2020" name="Microorganisms">
        <title>Isolation, Genomic and Metabolomic Characterization of Streptomyces tendae VITAKN with Quorum Sensing Inhibitory Activity from Southern India.</title>
        <authorList>
            <person name="Ishaque N.M."/>
            <person name="Burgsdorf I."/>
            <person name="Limlingan Malit J.J."/>
            <person name="Saha S."/>
            <person name="Teta R."/>
            <person name="Ewe D."/>
            <person name="Kannabiran K."/>
            <person name="Hrouzek P."/>
            <person name="Steindler L."/>
            <person name="Costantino V."/>
            <person name="Saurav K."/>
        </authorList>
    </citation>
    <scope>NUCLEOTIDE SEQUENCE</scope>
    <source>
        <strain evidence="3">VITAKN</strain>
    </source>
</reference>
<feature type="compositionally biased region" description="Basic and acidic residues" evidence="1">
    <location>
        <begin position="112"/>
        <end position="123"/>
    </location>
</feature>
<evidence type="ECO:0000256" key="2">
    <source>
        <dbReference type="SAM" id="SignalP"/>
    </source>
</evidence>
<dbReference type="EMBL" id="JAAIFS010000008">
    <property type="protein sequence ID" value="NEV91202.1"/>
    <property type="molecule type" value="Genomic_DNA"/>
</dbReference>
<feature type="compositionally biased region" description="Basic and acidic residues" evidence="1">
    <location>
        <begin position="54"/>
        <end position="76"/>
    </location>
</feature>
<feature type="signal peptide" evidence="2">
    <location>
        <begin position="1"/>
        <end position="20"/>
    </location>
</feature>
<evidence type="ECO:0000313" key="3">
    <source>
        <dbReference type="EMBL" id="NEV91202.1"/>
    </source>
</evidence>